<protein>
    <submittedName>
        <fullName evidence="1">Uncharacterized protein</fullName>
    </submittedName>
</protein>
<dbReference type="Proteomes" id="UP000195402">
    <property type="component" value="Unassembled WGS sequence"/>
</dbReference>
<comment type="caution">
    <text evidence="1">The sequence shown here is derived from an EMBL/GenBank/DDBJ whole genome shotgun (WGS) entry which is preliminary data.</text>
</comment>
<reference evidence="1 2" key="1">
    <citation type="journal article" date="2017" name="Mol. Plant">
        <title>The Genome of Medicinal Plant Macleaya cordata Provides New Insights into Benzylisoquinoline Alkaloids Metabolism.</title>
        <authorList>
            <person name="Liu X."/>
            <person name="Liu Y."/>
            <person name="Huang P."/>
            <person name="Ma Y."/>
            <person name="Qing Z."/>
            <person name="Tang Q."/>
            <person name="Cao H."/>
            <person name="Cheng P."/>
            <person name="Zheng Y."/>
            <person name="Yuan Z."/>
            <person name="Zhou Y."/>
            <person name="Liu J."/>
            <person name="Tang Z."/>
            <person name="Zhuo Y."/>
            <person name="Zhang Y."/>
            <person name="Yu L."/>
            <person name="Huang J."/>
            <person name="Yang P."/>
            <person name="Peng Q."/>
            <person name="Zhang J."/>
            <person name="Jiang W."/>
            <person name="Zhang Z."/>
            <person name="Lin K."/>
            <person name="Ro D.K."/>
            <person name="Chen X."/>
            <person name="Xiong X."/>
            <person name="Shang Y."/>
            <person name="Huang S."/>
            <person name="Zeng J."/>
        </authorList>
    </citation>
    <scope>NUCLEOTIDE SEQUENCE [LARGE SCALE GENOMIC DNA]</scope>
    <source>
        <strain evidence="2">cv. BLH2017</strain>
        <tissue evidence="1">Root</tissue>
    </source>
</reference>
<dbReference type="InParanoid" id="A0A200PLU1"/>
<evidence type="ECO:0000313" key="2">
    <source>
        <dbReference type="Proteomes" id="UP000195402"/>
    </source>
</evidence>
<gene>
    <name evidence="1" type="ORF">BVC80_3161g1</name>
</gene>
<dbReference type="OrthoDB" id="692400at2759"/>
<evidence type="ECO:0000313" key="1">
    <source>
        <dbReference type="EMBL" id="OUZ99183.1"/>
    </source>
</evidence>
<name>A0A200PLU1_MACCD</name>
<dbReference type="AlphaFoldDB" id="A0A200PLU1"/>
<keyword evidence="2" id="KW-1185">Reference proteome</keyword>
<sequence>METCCNRDIFQICGSRKFGWAFLPSIRNSGGLITLWNLELIEVDSCFEGSPSSILWQKLQALKDNIKKWNREELGNLNIKSQKLLQSIESLDRLEEIQQLDEAQLRQRLQDKVEYEKVNNMIERFENKFPYLTQTAQPRPTSDHLPLLLDISDPSWGPSPFRFEAMWFQHKGSPSSILWQKLQALKDNIKKWNREELGNLNIKSQKLLQSIESLDRLEEIQQLDEAQLRQRLQDKVEYEKVNNMIESCTSTVNLFPTERSYNSILFSSMPPCSKKTHITGHL</sequence>
<organism evidence="1 2">
    <name type="scientific">Macleaya cordata</name>
    <name type="common">Five-seeded plume-poppy</name>
    <name type="synonym">Bocconia cordata</name>
    <dbReference type="NCBI Taxonomy" id="56857"/>
    <lineage>
        <taxon>Eukaryota</taxon>
        <taxon>Viridiplantae</taxon>
        <taxon>Streptophyta</taxon>
        <taxon>Embryophyta</taxon>
        <taxon>Tracheophyta</taxon>
        <taxon>Spermatophyta</taxon>
        <taxon>Magnoliopsida</taxon>
        <taxon>Ranunculales</taxon>
        <taxon>Papaveraceae</taxon>
        <taxon>Papaveroideae</taxon>
        <taxon>Macleaya</taxon>
    </lineage>
</organism>
<dbReference type="EMBL" id="MVGT01004536">
    <property type="protein sequence ID" value="OUZ99183.1"/>
    <property type="molecule type" value="Genomic_DNA"/>
</dbReference>
<proteinExistence type="predicted"/>
<accession>A0A200PLU1</accession>